<name>A0A1T4QFS0_9BACT</name>
<sequence>MCSCCGKDGKKKNLYFTKTEANIVANERKIATGITMHVYRCPEGDGWHITSNQIQW</sequence>
<protein>
    <submittedName>
        <fullName evidence="1">Uncharacterized protein</fullName>
    </submittedName>
</protein>
<gene>
    <name evidence="1" type="ORF">SAMN02745108_02262</name>
</gene>
<accession>A0A1T4QFS0</accession>
<dbReference type="AlphaFoldDB" id="A0A1T4QFS0"/>
<proteinExistence type="predicted"/>
<evidence type="ECO:0000313" key="1">
    <source>
        <dbReference type="EMBL" id="SKA02098.1"/>
    </source>
</evidence>
<organism evidence="1 2">
    <name type="scientific">Fibrobacter intestinalis</name>
    <dbReference type="NCBI Taxonomy" id="28122"/>
    <lineage>
        <taxon>Bacteria</taxon>
        <taxon>Pseudomonadati</taxon>
        <taxon>Fibrobacterota</taxon>
        <taxon>Fibrobacteria</taxon>
        <taxon>Fibrobacterales</taxon>
        <taxon>Fibrobacteraceae</taxon>
        <taxon>Fibrobacter</taxon>
    </lineage>
</organism>
<evidence type="ECO:0000313" key="2">
    <source>
        <dbReference type="Proteomes" id="UP000190449"/>
    </source>
</evidence>
<dbReference type="STRING" id="28122.SAMN02745108_02262"/>
<reference evidence="1 2" key="1">
    <citation type="submission" date="2017-02" db="EMBL/GenBank/DDBJ databases">
        <authorList>
            <person name="Peterson S.W."/>
        </authorList>
    </citation>
    <scope>NUCLEOTIDE SEQUENCE [LARGE SCALE GENOMIC DNA]</scope>
    <source>
        <strain evidence="1 2">ATCC 43854</strain>
    </source>
</reference>
<dbReference type="EMBL" id="FUWU01000046">
    <property type="protein sequence ID" value="SKA02098.1"/>
    <property type="molecule type" value="Genomic_DNA"/>
</dbReference>
<dbReference type="Proteomes" id="UP000190449">
    <property type="component" value="Unassembled WGS sequence"/>
</dbReference>
<dbReference type="RefSeq" id="WP_158222096.1">
    <property type="nucleotide sequence ID" value="NZ_FUWU01000046.1"/>
</dbReference>